<dbReference type="CDD" id="cd00009">
    <property type="entry name" value="AAA"/>
    <property type="match status" value="1"/>
</dbReference>
<dbReference type="GO" id="GO:0007064">
    <property type="term" value="P:mitotic sister chromatid cohesion"/>
    <property type="evidence" value="ECO:0007669"/>
    <property type="project" value="EnsemblFungi"/>
</dbReference>
<dbReference type="InParanoid" id="Q75DK2"/>
<dbReference type="GO" id="GO:0035753">
    <property type="term" value="P:maintenance of DNA trinucleotide repeats"/>
    <property type="evidence" value="ECO:0007669"/>
    <property type="project" value="EnsemblFungi"/>
</dbReference>
<dbReference type="GO" id="GO:0000724">
    <property type="term" value="P:double-strand break repair via homologous recombination"/>
    <property type="evidence" value="ECO:0007669"/>
    <property type="project" value="EnsemblFungi"/>
</dbReference>
<evidence type="ECO:0000256" key="4">
    <source>
        <dbReference type="SAM" id="MobiDB-lite"/>
    </source>
</evidence>
<keyword evidence="7" id="KW-1185">Reference proteome</keyword>
<dbReference type="FunCoup" id="Q75DK2">
    <property type="interactions" value="889"/>
</dbReference>
<gene>
    <name evidence="6" type="ORF">AGOS_ABR019C</name>
</gene>
<evidence type="ECO:0000256" key="3">
    <source>
        <dbReference type="ARBA" id="ARBA00022840"/>
    </source>
</evidence>
<dbReference type="PANTHER" id="PTHR23389:SF3">
    <property type="entry name" value="CHROMOSOME TRANSMISSION FIDELITY PROTEIN 18 HOMOLOG"/>
    <property type="match status" value="1"/>
</dbReference>
<dbReference type="Gene3D" id="3.40.50.300">
    <property type="entry name" value="P-loop containing nucleotide triphosphate hydrolases"/>
    <property type="match status" value="1"/>
</dbReference>
<dbReference type="AlphaFoldDB" id="Q75DK2"/>
<dbReference type="InterPro" id="IPR003593">
    <property type="entry name" value="AAA+_ATPase"/>
</dbReference>
<dbReference type="GO" id="GO:0034398">
    <property type="term" value="P:telomere tethering at nuclear periphery"/>
    <property type="evidence" value="ECO:0007669"/>
    <property type="project" value="EnsemblFungi"/>
</dbReference>
<dbReference type="GeneID" id="4618997"/>
<keyword evidence="3" id="KW-0067">ATP-binding</keyword>
<dbReference type="STRING" id="284811.Q75DK2"/>
<reference evidence="6 7" key="1">
    <citation type="journal article" date="2004" name="Science">
        <title>The Ashbya gossypii genome as a tool for mapping the ancient Saccharomyces cerevisiae genome.</title>
        <authorList>
            <person name="Dietrich F.S."/>
            <person name="Voegeli S."/>
            <person name="Brachat S."/>
            <person name="Lerch A."/>
            <person name="Gates K."/>
            <person name="Steiner S."/>
            <person name="Mohr C."/>
            <person name="Pohlmann R."/>
            <person name="Luedi P."/>
            <person name="Choi S."/>
            <person name="Wing R.A."/>
            <person name="Flavier A."/>
            <person name="Gaffney T.D."/>
            <person name="Philippsen P."/>
        </authorList>
    </citation>
    <scope>NUCLEOTIDE SEQUENCE [LARGE SCALE GENOMIC DNA]</scope>
    <source>
        <strain evidence="7">ATCC 10895 / CBS 109.51 / FGSC 9923 / NRRL Y-1056</strain>
    </source>
</reference>
<dbReference type="GO" id="GO:0006270">
    <property type="term" value="P:DNA replication initiation"/>
    <property type="evidence" value="ECO:0007669"/>
    <property type="project" value="EnsemblFungi"/>
</dbReference>
<dbReference type="GO" id="GO:0005524">
    <property type="term" value="F:ATP binding"/>
    <property type="evidence" value="ECO:0007669"/>
    <property type="project" value="UniProtKB-KW"/>
</dbReference>
<dbReference type="Pfam" id="PF00004">
    <property type="entry name" value="AAA"/>
    <property type="match status" value="1"/>
</dbReference>
<reference evidence="7" key="2">
    <citation type="journal article" date="2013" name="G3 (Bethesda)">
        <title>Genomes of Ashbya fungi isolated from insects reveal four mating-type loci, numerous translocations, lack of transposons, and distinct gene duplications.</title>
        <authorList>
            <person name="Dietrich F.S."/>
            <person name="Voegeli S."/>
            <person name="Kuo S."/>
            <person name="Philippsen P."/>
        </authorList>
    </citation>
    <scope>GENOME REANNOTATION</scope>
    <source>
        <strain evidence="7">ATCC 10895 / CBS 109.51 / FGSC 9923 / NRRL Y-1056</strain>
    </source>
</reference>
<dbReference type="GO" id="GO:0016887">
    <property type="term" value="F:ATP hydrolysis activity"/>
    <property type="evidence" value="ECO:0007669"/>
    <property type="project" value="InterPro"/>
</dbReference>
<dbReference type="eggNOG" id="KOG1969">
    <property type="taxonomic scope" value="Eukaryota"/>
</dbReference>
<evidence type="ECO:0000313" key="7">
    <source>
        <dbReference type="Proteomes" id="UP000000591"/>
    </source>
</evidence>
<dbReference type="Proteomes" id="UP000000591">
    <property type="component" value="Chromosome II"/>
</dbReference>
<dbReference type="PANTHER" id="PTHR23389">
    <property type="entry name" value="CHROMOSOME TRANSMISSION FIDELITY FACTOR 18"/>
    <property type="match status" value="1"/>
</dbReference>
<keyword evidence="2" id="KW-0547">Nucleotide-binding</keyword>
<organism evidence="6 7">
    <name type="scientific">Eremothecium gossypii (strain ATCC 10895 / CBS 109.51 / FGSC 9923 / NRRL Y-1056)</name>
    <name type="common">Yeast</name>
    <name type="synonym">Ashbya gossypii</name>
    <dbReference type="NCBI Taxonomy" id="284811"/>
    <lineage>
        <taxon>Eukaryota</taxon>
        <taxon>Fungi</taxon>
        <taxon>Dikarya</taxon>
        <taxon>Ascomycota</taxon>
        <taxon>Saccharomycotina</taxon>
        <taxon>Saccharomycetes</taxon>
        <taxon>Saccharomycetales</taxon>
        <taxon>Saccharomycetaceae</taxon>
        <taxon>Eremothecium</taxon>
    </lineage>
</organism>
<feature type="domain" description="AAA+ ATPase" evidence="5">
    <location>
        <begin position="179"/>
        <end position="325"/>
    </location>
</feature>
<dbReference type="SUPFAM" id="SSF52540">
    <property type="entry name" value="P-loop containing nucleoside triphosphate hydrolases"/>
    <property type="match status" value="1"/>
</dbReference>
<protein>
    <submittedName>
        <fullName evidence="6">ABR019Cp</fullName>
    </submittedName>
</protein>
<dbReference type="InterPro" id="IPR003959">
    <property type="entry name" value="ATPase_AAA_core"/>
</dbReference>
<dbReference type="EMBL" id="AE016815">
    <property type="protein sequence ID" value="AAS50789.1"/>
    <property type="molecule type" value="Genomic_DNA"/>
</dbReference>
<dbReference type="Pfam" id="PF21960">
    <property type="entry name" value="RCF1-5-like_lid"/>
    <property type="match status" value="1"/>
</dbReference>
<proteinExistence type="predicted"/>
<evidence type="ECO:0000256" key="1">
    <source>
        <dbReference type="ARBA" id="ARBA00022705"/>
    </source>
</evidence>
<dbReference type="GO" id="GO:0005634">
    <property type="term" value="C:nucleus"/>
    <property type="evidence" value="ECO:0000318"/>
    <property type="project" value="GO_Central"/>
</dbReference>
<accession>Q75DK2</accession>
<dbReference type="RefSeq" id="NP_982965.1">
    <property type="nucleotide sequence ID" value="NM_208318.1"/>
</dbReference>
<evidence type="ECO:0000256" key="2">
    <source>
        <dbReference type="ARBA" id="ARBA00022741"/>
    </source>
</evidence>
<dbReference type="OMA" id="RWLKGWE"/>
<name>Q75DK2_EREGS</name>
<keyword evidence="1" id="KW-0235">DNA replication</keyword>
<dbReference type="InterPro" id="IPR047854">
    <property type="entry name" value="RFC_lid"/>
</dbReference>
<dbReference type="GO" id="GO:0031390">
    <property type="term" value="C:Ctf18 RFC-like complex"/>
    <property type="evidence" value="ECO:0007669"/>
    <property type="project" value="EnsemblFungi"/>
</dbReference>
<dbReference type="InterPro" id="IPR027417">
    <property type="entry name" value="P-loop_NTPase"/>
</dbReference>
<dbReference type="GO" id="GO:0043596">
    <property type="term" value="C:nuclear replication fork"/>
    <property type="evidence" value="ECO:0007669"/>
    <property type="project" value="EnsemblFungi"/>
</dbReference>
<dbReference type="Gene3D" id="1.10.8.60">
    <property type="match status" value="1"/>
</dbReference>
<dbReference type="GO" id="GO:0003689">
    <property type="term" value="F:DNA clamp loader activity"/>
    <property type="evidence" value="ECO:0007669"/>
    <property type="project" value="EnsemblFungi"/>
</dbReference>
<evidence type="ECO:0000313" key="6">
    <source>
        <dbReference type="EMBL" id="AAS50789.1"/>
    </source>
</evidence>
<dbReference type="KEGG" id="ago:AGOS_ABR019C"/>
<dbReference type="CDD" id="cd18140">
    <property type="entry name" value="HLD_clamp_RFC"/>
    <property type="match status" value="1"/>
</dbReference>
<dbReference type="OrthoDB" id="2195431at2759"/>
<dbReference type="SMART" id="SM00382">
    <property type="entry name" value="AAA"/>
    <property type="match status" value="1"/>
</dbReference>
<feature type="region of interest" description="Disordered" evidence="4">
    <location>
        <begin position="682"/>
        <end position="701"/>
    </location>
</feature>
<evidence type="ECO:0000259" key="5">
    <source>
        <dbReference type="SMART" id="SM00382"/>
    </source>
</evidence>
<dbReference type="HOGENOM" id="CLU_004894_3_1_1"/>
<sequence length="730" mass="80949">MRAGARSDRGCGDGEDAVAVGPPGLAAGSLGAGGLFGGGSGDEQEHSGAAAAAQERYFVSSSGQVGVLREQAAMERQTVEWTADESYGVDINALLDRIEGAAEGAQRAARAPGRVPQALWAEKWRPQRFVDLVGNESNNRKVMRWLRQWSALVFGEALPGRASANAAAEQPEDPLQRPQKRILLLHGPPGIGKTSVAHVLARQAGYAVMELNASDERGGTRLREKVRNCLFNDTFNSQPVCLVADEIDGSAENGLIRTLVDIVNADARATSELLGRLEHGKRKRARHKYSGKVLVRPIVAICNNVYARALEDLRPHCQIVAFRPPGELALLERLELVCEKEGVPADKKTLKQMAELSQGDIRNALNNLQFMSVTDGTGSPASGRRKDTGVPWFKLCNKLFRNNPHAESRAQFQELLSEVELSSSYEKVADGCFQLYPAVKFSDMRLQKPGAISDWLYFFDRMSASLYEHNGELLRYCPMAIMEFFVLFSDIANRQDQVIKSMEYEVREKGRRHSAMVAATRKGMHPDSQIFTSTEALLLETLPYLDIMLSPDLTAIHDQLTRQKIMDNIVPLLHQFGLQLHHIKDTDYRNLLAIQPPFNELVALDPKRSRETASKRPHVLNILLAKLEEEKAKKRTVRKVRHAEEDLEVLRRNTPATPADFFKNQYTRLNAANVPVVPAAAPGAPPASTAEGPVRRGASPPEPELKIWVKYKEGFSNAVRKNVKWGTLWQ</sequence>
<dbReference type="GO" id="GO:0003677">
    <property type="term" value="F:DNA binding"/>
    <property type="evidence" value="ECO:0000318"/>
    <property type="project" value="GO_Central"/>
</dbReference>